<evidence type="ECO:0000256" key="2">
    <source>
        <dbReference type="ARBA" id="ARBA00023015"/>
    </source>
</evidence>
<dbReference type="Pfam" id="PF02365">
    <property type="entry name" value="NAM"/>
    <property type="match status" value="1"/>
</dbReference>
<dbReference type="Gene3D" id="2.170.150.80">
    <property type="entry name" value="NAC domain"/>
    <property type="match status" value="1"/>
</dbReference>
<dbReference type="PANTHER" id="PTHR31989">
    <property type="entry name" value="NAC DOMAIN-CONTAINING PROTEIN 82-RELATED"/>
    <property type="match status" value="1"/>
</dbReference>
<keyword evidence="5" id="KW-0539">Nucleus</keyword>
<evidence type="ECO:0000256" key="5">
    <source>
        <dbReference type="ARBA" id="ARBA00023242"/>
    </source>
</evidence>
<protein>
    <submittedName>
        <fullName evidence="8">Uncharacterized protein LOC107008123 isoform X1</fullName>
    </submittedName>
</protein>
<gene>
    <name evidence="8" type="primary">LOC107008123</name>
</gene>
<reference evidence="7" key="1">
    <citation type="journal article" date="2014" name="Nat. Genet.">
        <title>The genome of the stress-tolerant wild tomato species Solanum pennellii.</title>
        <authorList>
            <person name="Bolger A."/>
            <person name="Scossa F."/>
            <person name="Bolger M.E."/>
            <person name="Lanz C."/>
            <person name="Maumus F."/>
            <person name="Tohge T."/>
            <person name="Quesneville H."/>
            <person name="Alseekh S."/>
            <person name="Sorensen I."/>
            <person name="Lichtenstein G."/>
            <person name="Fich E.A."/>
            <person name="Conte M."/>
            <person name="Keller H."/>
            <person name="Schneeberger K."/>
            <person name="Schwacke R."/>
            <person name="Ofner I."/>
            <person name="Vrebalov J."/>
            <person name="Xu Y."/>
            <person name="Osorio S."/>
            <person name="Aflitos S.A."/>
            <person name="Schijlen E."/>
            <person name="Jimenez-Gomez J.M."/>
            <person name="Ryngajllo M."/>
            <person name="Kimura S."/>
            <person name="Kumar R."/>
            <person name="Koenig D."/>
            <person name="Headland L.R."/>
            <person name="Maloof J.N."/>
            <person name="Sinha N."/>
            <person name="van Ham R.C."/>
            <person name="Lankhorst R.K."/>
            <person name="Mao L."/>
            <person name="Vogel A."/>
            <person name="Arsova B."/>
            <person name="Panstruga R."/>
            <person name="Fei Z."/>
            <person name="Rose J.K."/>
            <person name="Zamir D."/>
            <person name="Carrari F."/>
            <person name="Giovannoni J.J."/>
            <person name="Weigel D."/>
            <person name="Usadel B."/>
            <person name="Fernie A.R."/>
        </authorList>
    </citation>
    <scope>NUCLEOTIDE SEQUENCE [LARGE SCALE GENOMIC DNA]</scope>
    <source>
        <strain evidence="7">cv. LA0716</strain>
    </source>
</reference>
<comment type="subcellular location">
    <subcellularLocation>
        <location evidence="1">Nucleus</location>
    </subcellularLocation>
</comment>
<evidence type="ECO:0000313" key="8">
    <source>
        <dbReference type="RefSeq" id="XP_015062529.1"/>
    </source>
</evidence>
<keyword evidence="3" id="KW-0238">DNA-binding</keyword>
<keyword evidence="2" id="KW-0805">Transcription regulation</keyword>
<dbReference type="Proteomes" id="UP000694930">
    <property type="component" value="Chromosome 1"/>
</dbReference>
<name>A0ABM1FW68_SOLPN</name>
<organism evidence="7 8">
    <name type="scientific">Solanum pennellii</name>
    <name type="common">Tomato</name>
    <name type="synonym">Lycopersicon pennellii</name>
    <dbReference type="NCBI Taxonomy" id="28526"/>
    <lineage>
        <taxon>Eukaryota</taxon>
        <taxon>Viridiplantae</taxon>
        <taxon>Streptophyta</taxon>
        <taxon>Embryophyta</taxon>
        <taxon>Tracheophyta</taxon>
        <taxon>Spermatophyta</taxon>
        <taxon>Magnoliopsida</taxon>
        <taxon>eudicotyledons</taxon>
        <taxon>Gunneridae</taxon>
        <taxon>Pentapetalae</taxon>
        <taxon>asterids</taxon>
        <taxon>lamiids</taxon>
        <taxon>Solanales</taxon>
        <taxon>Solanaceae</taxon>
        <taxon>Solanoideae</taxon>
        <taxon>Solaneae</taxon>
        <taxon>Solanum</taxon>
        <taxon>Solanum subgen. Lycopersicon</taxon>
    </lineage>
</organism>
<sequence length="239" mass="28333">MVVRDHHQRKRQSDYCFYPTEREVLKYLVGFVTDEPLPGQHRYMQRVDLYAEKEPWEILEGSNTNTGYFITPLKKEKSHHTRFKRTVGEGGTWKIQDPAKKVFDENGRLMGYVHRMKYTPANNKKAMIKELFGEWLMMEYSLYDRYVTNLRKKVVHKDFVICMIKKKKKKQGCDDGKKKDENIMNEVEVNELIDSVMEELEEIDDDNREVDVGDDFLAALEDECSDANHINLDEYDFVI</sequence>
<reference evidence="8" key="2">
    <citation type="submission" date="2025-08" db="UniProtKB">
        <authorList>
            <consortium name="RefSeq"/>
        </authorList>
    </citation>
    <scope>IDENTIFICATION</scope>
</reference>
<dbReference type="SUPFAM" id="SSF101941">
    <property type="entry name" value="NAC domain"/>
    <property type="match status" value="1"/>
</dbReference>
<accession>A0ABM1FW68</accession>
<evidence type="ECO:0000259" key="6">
    <source>
        <dbReference type="PROSITE" id="PS51005"/>
    </source>
</evidence>
<dbReference type="InterPro" id="IPR036093">
    <property type="entry name" value="NAC_dom_sf"/>
</dbReference>
<evidence type="ECO:0000256" key="3">
    <source>
        <dbReference type="ARBA" id="ARBA00023125"/>
    </source>
</evidence>
<dbReference type="GeneID" id="107008123"/>
<proteinExistence type="predicted"/>
<evidence type="ECO:0000256" key="4">
    <source>
        <dbReference type="ARBA" id="ARBA00023163"/>
    </source>
</evidence>
<dbReference type="PROSITE" id="PS51005">
    <property type="entry name" value="NAC"/>
    <property type="match status" value="1"/>
</dbReference>
<dbReference type="InterPro" id="IPR003441">
    <property type="entry name" value="NAC-dom"/>
</dbReference>
<dbReference type="RefSeq" id="XP_015062529.1">
    <property type="nucleotide sequence ID" value="XM_015207043.2"/>
</dbReference>
<evidence type="ECO:0000256" key="1">
    <source>
        <dbReference type="ARBA" id="ARBA00004123"/>
    </source>
</evidence>
<evidence type="ECO:0000313" key="7">
    <source>
        <dbReference type="Proteomes" id="UP000694930"/>
    </source>
</evidence>
<keyword evidence="7" id="KW-1185">Reference proteome</keyword>
<keyword evidence="4" id="KW-0804">Transcription</keyword>
<feature type="domain" description="NAC" evidence="6">
    <location>
        <begin position="11"/>
        <end position="167"/>
    </location>
</feature>